<dbReference type="EMBL" id="JBHTIS010001091">
    <property type="protein sequence ID" value="MFD1047467.1"/>
    <property type="molecule type" value="Genomic_DNA"/>
</dbReference>
<organism evidence="2 3">
    <name type="scientific">Kibdelosporangium lantanae</name>
    <dbReference type="NCBI Taxonomy" id="1497396"/>
    <lineage>
        <taxon>Bacteria</taxon>
        <taxon>Bacillati</taxon>
        <taxon>Actinomycetota</taxon>
        <taxon>Actinomycetes</taxon>
        <taxon>Pseudonocardiales</taxon>
        <taxon>Pseudonocardiaceae</taxon>
        <taxon>Kibdelosporangium</taxon>
    </lineage>
</organism>
<feature type="domain" description="Bacterial Ig-like" evidence="1">
    <location>
        <begin position="1"/>
        <end position="81"/>
    </location>
</feature>
<keyword evidence="3" id="KW-1185">Reference proteome</keyword>
<accession>A0ABW3MBY4</accession>
<protein>
    <submittedName>
        <fullName evidence="2">Ig-like domain-containing protein</fullName>
    </submittedName>
</protein>
<evidence type="ECO:0000313" key="3">
    <source>
        <dbReference type="Proteomes" id="UP001597045"/>
    </source>
</evidence>
<dbReference type="Gene3D" id="2.60.40.10">
    <property type="entry name" value="Immunoglobulins"/>
    <property type="match status" value="1"/>
</dbReference>
<comment type="caution">
    <text evidence="2">The sequence shown here is derived from an EMBL/GenBank/DDBJ whole genome shotgun (WGS) entry which is preliminary data.</text>
</comment>
<evidence type="ECO:0000259" key="1">
    <source>
        <dbReference type="Pfam" id="PF16640"/>
    </source>
</evidence>
<dbReference type="InterPro" id="IPR032109">
    <property type="entry name" value="Big_3_5"/>
</dbReference>
<dbReference type="Pfam" id="PF16640">
    <property type="entry name" value="Big_3_5"/>
    <property type="match status" value="1"/>
</dbReference>
<reference evidence="3" key="1">
    <citation type="journal article" date="2019" name="Int. J. Syst. Evol. Microbiol.">
        <title>The Global Catalogue of Microorganisms (GCM) 10K type strain sequencing project: providing services to taxonomists for standard genome sequencing and annotation.</title>
        <authorList>
            <consortium name="The Broad Institute Genomics Platform"/>
            <consortium name="The Broad Institute Genome Sequencing Center for Infectious Disease"/>
            <person name="Wu L."/>
            <person name="Ma J."/>
        </authorList>
    </citation>
    <scope>NUCLEOTIDE SEQUENCE [LARGE SCALE GENOMIC DNA]</scope>
    <source>
        <strain evidence="3">JCM 31486</strain>
    </source>
</reference>
<dbReference type="Proteomes" id="UP001597045">
    <property type="component" value="Unassembled WGS sequence"/>
</dbReference>
<name>A0ABW3MBY4_9PSEU</name>
<gene>
    <name evidence="2" type="ORF">ACFQ1S_18945</name>
</gene>
<proteinExistence type="predicted"/>
<evidence type="ECO:0000313" key="2">
    <source>
        <dbReference type="EMBL" id="MFD1047467.1"/>
    </source>
</evidence>
<sequence>LTSSANPAVVGAPVTFTATVTGGSLPAPGSVQFTVDGKASTVALVDGKATLMSTLDLGQHKVDVSYAGNPSFGASSASLTQLVQYRVKILEPTEGKQFRAGTLVPFSFQLTDANGKPLPVLTAVLLLASGRVKVSATGSVSLPQLYPLYDPFAGNFFLPIPTLPRHTGPATLKVTVTYPGAPTQEVSVGITLK</sequence>
<feature type="non-terminal residue" evidence="2">
    <location>
        <position position="1"/>
    </location>
</feature>
<dbReference type="InterPro" id="IPR013783">
    <property type="entry name" value="Ig-like_fold"/>
</dbReference>